<evidence type="ECO:0000256" key="4">
    <source>
        <dbReference type="ARBA" id="ARBA00022538"/>
    </source>
</evidence>
<feature type="transmembrane region" description="Helical" evidence="12">
    <location>
        <begin position="173"/>
        <end position="199"/>
    </location>
</feature>
<dbReference type="AlphaFoldDB" id="A0A5B8G2G4"/>
<keyword evidence="6 10" id="KW-0630">Potassium</keyword>
<comment type="function">
    <text evidence="10">Low-affinity potassium transport system. Interacts with Trk system potassium uptake protein TrkA.</text>
</comment>
<keyword evidence="11" id="KW-0479">Metal-binding</keyword>
<keyword evidence="14" id="KW-1185">Reference proteome</keyword>
<dbReference type="Proteomes" id="UP000305888">
    <property type="component" value="Chromosome"/>
</dbReference>
<keyword evidence="7 12" id="KW-1133">Transmembrane helix</keyword>
<evidence type="ECO:0000313" key="13">
    <source>
        <dbReference type="EMBL" id="QDL92803.1"/>
    </source>
</evidence>
<feature type="transmembrane region" description="Helical" evidence="12">
    <location>
        <begin position="238"/>
        <end position="259"/>
    </location>
</feature>
<feature type="transmembrane region" description="Helical" evidence="12">
    <location>
        <begin position="37"/>
        <end position="59"/>
    </location>
</feature>
<evidence type="ECO:0000313" key="14">
    <source>
        <dbReference type="Proteomes" id="UP000305888"/>
    </source>
</evidence>
<reference evidence="13 14" key="1">
    <citation type="submission" date="2019-06" db="EMBL/GenBank/DDBJ databases">
        <title>Genome sequence of Rhodobacteraceae bacterium D4M1.</title>
        <authorList>
            <person name="Cao J."/>
        </authorList>
    </citation>
    <scope>NUCLEOTIDE SEQUENCE [LARGE SCALE GENOMIC DNA]</scope>
    <source>
        <strain evidence="13 14">D4M1</strain>
    </source>
</reference>
<dbReference type="GO" id="GO:0005886">
    <property type="term" value="C:plasma membrane"/>
    <property type="evidence" value="ECO:0007669"/>
    <property type="project" value="UniProtKB-SubCell"/>
</dbReference>
<dbReference type="KEGG" id="ppru:FDP22_14020"/>
<dbReference type="InterPro" id="IPR003445">
    <property type="entry name" value="Cat_transpt"/>
</dbReference>
<evidence type="ECO:0000256" key="1">
    <source>
        <dbReference type="ARBA" id="ARBA00004651"/>
    </source>
</evidence>
<evidence type="ECO:0000256" key="6">
    <source>
        <dbReference type="ARBA" id="ARBA00022958"/>
    </source>
</evidence>
<feature type="binding site" evidence="11">
    <location>
        <position position="220"/>
    </location>
    <ligand>
        <name>K(+)</name>
        <dbReference type="ChEBI" id="CHEBI:29103"/>
    </ligand>
</feature>
<feature type="transmembrane region" description="Helical" evidence="12">
    <location>
        <begin position="134"/>
        <end position="152"/>
    </location>
</feature>
<protein>
    <recommendedName>
        <fullName evidence="10">Trk system potassium uptake protein</fullName>
    </recommendedName>
</protein>
<name>A0A5B8G2G4_9RHOB</name>
<dbReference type="GO" id="GO:0015379">
    <property type="term" value="F:potassium:chloride symporter activity"/>
    <property type="evidence" value="ECO:0007669"/>
    <property type="project" value="InterPro"/>
</dbReference>
<dbReference type="GO" id="GO:0046872">
    <property type="term" value="F:metal ion binding"/>
    <property type="evidence" value="ECO:0007669"/>
    <property type="project" value="UniProtKB-KW"/>
</dbReference>
<feature type="transmembrane region" description="Helical" evidence="12">
    <location>
        <begin position="330"/>
        <end position="353"/>
    </location>
</feature>
<gene>
    <name evidence="13" type="ORF">FDP22_14020</name>
</gene>
<evidence type="ECO:0000256" key="9">
    <source>
        <dbReference type="ARBA" id="ARBA00023136"/>
    </source>
</evidence>
<feature type="transmembrane region" description="Helical" evidence="12">
    <location>
        <begin position="455"/>
        <end position="475"/>
    </location>
</feature>
<dbReference type="PANTHER" id="PTHR32024:SF3">
    <property type="entry name" value="TRK SYSTEM POTASSIUM UPTAKE PROTEIN"/>
    <property type="match status" value="1"/>
</dbReference>
<feature type="binding site" evidence="11">
    <location>
        <position position="315"/>
    </location>
    <ligand>
        <name>K(+)</name>
        <dbReference type="ChEBI" id="CHEBI:29103"/>
    </ligand>
</feature>
<evidence type="ECO:0000256" key="11">
    <source>
        <dbReference type="PIRSR" id="PIRSR006247-1"/>
    </source>
</evidence>
<dbReference type="EMBL" id="CP040818">
    <property type="protein sequence ID" value="QDL92803.1"/>
    <property type="molecule type" value="Genomic_DNA"/>
</dbReference>
<evidence type="ECO:0000256" key="2">
    <source>
        <dbReference type="ARBA" id="ARBA00022448"/>
    </source>
</evidence>
<keyword evidence="9 10" id="KW-0472">Membrane</keyword>
<feature type="binding site" evidence="11">
    <location>
        <position position="112"/>
    </location>
    <ligand>
        <name>K(+)</name>
        <dbReference type="ChEBI" id="CHEBI:29103"/>
    </ligand>
</feature>
<keyword evidence="4 10" id="KW-0633">Potassium transport</keyword>
<feature type="binding site" evidence="11">
    <location>
        <position position="113"/>
    </location>
    <ligand>
        <name>K(+)</name>
        <dbReference type="ChEBI" id="CHEBI:29103"/>
    </ligand>
</feature>
<feature type="binding site" evidence="11">
    <location>
        <position position="431"/>
    </location>
    <ligand>
        <name>K(+)</name>
        <dbReference type="ChEBI" id="CHEBI:29103"/>
    </ligand>
</feature>
<keyword evidence="3 10" id="KW-1003">Cell membrane</keyword>
<evidence type="ECO:0000256" key="8">
    <source>
        <dbReference type="ARBA" id="ARBA00023065"/>
    </source>
</evidence>
<keyword evidence="8 10" id="KW-0406">Ion transport</keyword>
<proteinExistence type="inferred from homology"/>
<dbReference type="InterPro" id="IPR004772">
    <property type="entry name" value="TrkH"/>
</dbReference>
<keyword evidence="5 12" id="KW-0812">Transmembrane</keyword>
<feature type="binding site" evidence="11">
    <location>
        <position position="432"/>
    </location>
    <ligand>
        <name>K(+)</name>
        <dbReference type="ChEBI" id="CHEBI:29103"/>
    </ligand>
</feature>
<evidence type="ECO:0000256" key="5">
    <source>
        <dbReference type="ARBA" id="ARBA00022692"/>
    </source>
</evidence>
<organism evidence="13 14">
    <name type="scientific">Paroceanicella profunda</name>
    <dbReference type="NCBI Taxonomy" id="2579971"/>
    <lineage>
        <taxon>Bacteria</taxon>
        <taxon>Pseudomonadati</taxon>
        <taxon>Pseudomonadota</taxon>
        <taxon>Alphaproteobacteria</taxon>
        <taxon>Rhodobacterales</taxon>
        <taxon>Paracoccaceae</taxon>
        <taxon>Paroceanicella</taxon>
    </lineage>
</organism>
<feature type="transmembrane region" description="Helical" evidence="12">
    <location>
        <begin position="71"/>
        <end position="92"/>
    </location>
</feature>
<comment type="similarity">
    <text evidence="10">Belongs to the TrkH potassium transport family.</text>
</comment>
<keyword evidence="10" id="KW-0997">Cell inner membrane</keyword>
<feature type="transmembrane region" description="Helical" evidence="12">
    <location>
        <begin position="7"/>
        <end position="25"/>
    </location>
</feature>
<keyword evidence="2 10" id="KW-0813">Transport</keyword>
<comment type="subcellular location">
    <subcellularLocation>
        <location evidence="10">Cell inner membrane</location>
        <topology evidence="10">Multi-pass membrane protein</topology>
    </subcellularLocation>
    <subcellularLocation>
        <location evidence="1">Cell membrane</location>
        <topology evidence="1">Multi-pass membrane protein</topology>
    </subcellularLocation>
</comment>
<dbReference type="Pfam" id="PF02386">
    <property type="entry name" value="TrkH"/>
    <property type="match status" value="1"/>
</dbReference>
<evidence type="ECO:0000256" key="12">
    <source>
        <dbReference type="SAM" id="Phobius"/>
    </source>
</evidence>
<feature type="transmembrane region" description="Helical" evidence="12">
    <location>
        <begin position="271"/>
        <end position="291"/>
    </location>
</feature>
<dbReference type="PANTHER" id="PTHR32024">
    <property type="entry name" value="TRK SYSTEM POTASSIUM UPTAKE PROTEIN TRKG-RELATED"/>
    <property type="match status" value="1"/>
</dbReference>
<evidence type="ECO:0000256" key="3">
    <source>
        <dbReference type="ARBA" id="ARBA00022475"/>
    </source>
</evidence>
<accession>A0A5B8G2G4</accession>
<dbReference type="OrthoDB" id="9810952at2"/>
<evidence type="ECO:0000256" key="7">
    <source>
        <dbReference type="ARBA" id="ARBA00022989"/>
    </source>
</evidence>
<sequence length="482" mass="51247">MIDPRPVLFVIGILIAGLGAAMLLPMAADLTQGNDNWAAFAICGFLTMVSGAGMVLGCREARRPGLSIQQTFLLTTLTWVILPVFAGLPLMAGAPGASFTDAYFEAVSGLTTTGSTVLVGLEALPAGAQLWRGLLQWMGGIGIIVVAIAFLPSMKVGGMQYFRSEGFDTMGKILPRAAEIAGSVFWVYLLFTFVCMIAYEAVGMSFFDAIVHAMTTISTGGFANYDASFGVFQGRPEYVASVFMLLASLPFVRYVQIVAGTARPLMRDPQVRAFLGIVVALVGVVTAYRMISLGDAPEPAFREALFNITSIISGTGFASVDYMQWGTFPVALFFFIGLLGGCTGSTCCSIKIFRFQIALSAVRSQIRMIHSPHGVFVPRYDGRPVPRDVIDSVMAFFVLFGFTLAALAVVLGLLGLNTITAVSGAATALANVGPGLGTVIGPAGNFATLDAPVKWVLAAAMLIGRLEIFAVYVLFTARFWRD</sequence>
<dbReference type="PIRSF" id="PIRSF006247">
    <property type="entry name" value="TrkH"/>
    <property type="match status" value="1"/>
</dbReference>
<feature type="transmembrane region" description="Helical" evidence="12">
    <location>
        <begin position="393"/>
        <end position="414"/>
    </location>
</feature>
<dbReference type="RefSeq" id="WP_138574594.1">
    <property type="nucleotide sequence ID" value="NZ_CP040818.1"/>
</dbReference>
<evidence type="ECO:0000256" key="10">
    <source>
        <dbReference type="PIRNR" id="PIRNR006247"/>
    </source>
</evidence>